<gene>
    <name evidence="2" type="ORF">LshimejAT787_1301400</name>
</gene>
<dbReference type="EMBL" id="BRPK01000013">
    <property type="protein sequence ID" value="GLB43239.1"/>
    <property type="molecule type" value="Genomic_DNA"/>
</dbReference>
<reference evidence="2" key="1">
    <citation type="submission" date="2022-07" db="EMBL/GenBank/DDBJ databases">
        <title>The genome of Lyophyllum shimeji provides insight into the initial evolution of ectomycorrhizal fungal genome.</title>
        <authorList>
            <person name="Kobayashi Y."/>
            <person name="Shibata T."/>
            <person name="Hirakawa H."/>
            <person name="Shigenobu S."/>
            <person name="Nishiyama T."/>
            <person name="Yamada A."/>
            <person name="Hasebe M."/>
            <person name="Kawaguchi M."/>
        </authorList>
    </citation>
    <scope>NUCLEOTIDE SEQUENCE</scope>
    <source>
        <strain evidence="2">AT787</strain>
    </source>
</reference>
<name>A0A9P3UPW3_LYOSH</name>
<evidence type="ECO:0000313" key="3">
    <source>
        <dbReference type="Proteomes" id="UP001063166"/>
    </source>
</evidence>
<proteinExistence type="predicted"/>
<keyword evidence="3" id="KW-1185">Reference proteome</keyword>
<accession>A0A9P3UPW3</accession>
<organism evidence="2 3">
    <name type="scientific">Lyophyllum shimeji</name>
    <name type="common">Hon-shimeji</name>
    <name type="synonym">Tricholoma shimeji</name>
    <dbReference type="NCBI Taxonomy" id="47721"/>
    <lineage>
        <taxon>Eukaryota</taxon>
        <taxon>Fungi</taxon>
        <taxon>Dikarya</taxon>
        <taxon>Basidiomycota</taxon>
        <taxon>Agaricomycotina</taxon>
        <taxon>Agaricomycetes</taxon>
        <taxon>Agaricomycetidae</taxon>
        <taxon>Agaricales</taxon>
        <taxon>Tricholomatineae</taxon>
        <taxon>Lyophyllaceae</taxon>
        <taxon>Lyophyllum</taxon>
    </lineage>
</organism>
<protein>
    <submittedName>
        <fullName evidence="2">Uncharacterized protein</fullName>
    </submittedName>
</protein>
<comment type="caution">
    <text evidence="2">The sequence shown here is derived from an EMBL/GenBank/DDBJ whole genome shotgun (WGS) entry which is preliminary data.</text>
</comment>
<sequence length="150" mass="16176">MAPSGTIAPRASIPLCAHTKPVLDNTRQRPCRGARYGHCQATEDNVEITVKSSILGGSDAGPASHSLQSTGGQDVLNDRNSHHLMLEVAKKVFRANAKAQGVTFKEAVEARNLLPKEKTPIAPGMGRRAHGWAPGNGVERHRLHGPRRIR</sequence>
<dbReference type="OrthoDB" id="2739946at2759"/>
<dbReference type="Proteomes" id="UP001063166">
    <property type="component" value="Unassembled WGS sequence"/>
</dbReference>
<feature type="region of interest" description="Disordered" evidence="1">
    <location>
        <begin position="118"/>
        <end position="150"/>
    </location>
</feature>
<dbReference type="AlphaFoldDB" id="A0A9P3UPW3"/>
<evidence type="ECO:0000313" key="2">
    <source>
        <dbReference type="EMBL" id="GLB43239.1"/>
    </source>
</evidence>
<evidence type="ECO:0000256" key="1">
    <source>
        <dbReference type="SAM" id="MobiDB-lite"/>
    </source>
</evidence>
<feature type="compositionally biased region" description="Basic residues" evidence="1">
    <location>
        <begin position="141"/>
        <end position="150"/>
    </location>
</feature>